<dbReference type="SUPFAM" id="SSF54452">
    <property type="entry name" value="MHC antigen-recognition domain"/>
    <property type="match status" value="1"/>
</dbReference>
<dbReference type="Proteomes" id="UP000694401">
    <property type="component" value="Unassembled WGS sequence"/>
</dbReference>
<keyword evidence="6" id="KW-1133">Transmembrane helix</keyword>
<keyword evidence="4" id="KW-0732">Signal</keyword>
<reference evidence="12" key="1">
    <citation type="submission" date="2025-08" db="UniProtKB">
        <authorList>
            <consortium name="Ensembl"/>
        </authorList>
    </citation>
    <scope>IDENTIFICATION</scope>
</reference>
<sequence length="129" mass="14618">PALQTLSLALGSPNPFPPSPGVPQFMEIGFVDGIPFARYDSERGRAEPLTQWIKDGVDPEYWDEQTQNAVGSQHVDAVNLKTVQERYNQSRREWGICLHTRQRLYGCELMSDGSVRGYLRNAYNGQDFI</sequence>
<dbReference type="PANTHER" id="PTHR16675:SF242">
    <property type="entry name" value="MAJOR HISTOCOMPATIBILITY COMPLEX CLASS I-RELATED GENE PROTEIN"/>
    <property type="match status" value="1"/>
</dbReference>
<dbReference type="InterPro" id="IPR001039">
    <property type="entry name" value="MHC_I_a_a1/a2"/>
</dbReference>
<keyword evidence="9" id="KW-0325">Glycoprotein</keyword>
<evidence type="ECO:0000256" key="2">
    <source>
        <dbReference type="ARBA" id="ARBA00022451"/>
    </source>
</evidence>
<evidence type="ECO:0000256" key="4">
    <source>
        <dbReference type="ARBA" id="ARBA00022729"/>
    </source>
</evidence>
<dbReference type="PRINTS" id="PR01638">
    <property type="entry name" value="MHCCLASSI"/>
</dbReference>
<feature type="domain" description="MHC class I-like antigen recognition-like" evidence="11">
    <location>
        <begin position="18"/>
        <end position="129"/>
    </location>
</feature>
<accession>A0A8D2P0S5</accession>
<dbReference type="Gene3D" id="3.30.500.10">
    <property type="entry name" value="MHC class I-like antigen recognition-like"/>
    <property type="match status" value="1"/>
</dbReference>
<dbReference type="GO" id="GO:0009897">
    <property type="term" value="C:external side of plasma membrane"/>
    <property type="evidence" value="ECO:0007669"/>
    <property type="project" value="TreeGrafter"/>
</dbReference>
<dbReference type="Ensembl" id="ENSZLMT00000007383.1">
    <property type="protein sequence ID" value="ENSZLMP00000007181.1"/>
    <property type="gene ID" value="ENSZLMG00000005068.1"/>
</dbReference>
<comment type="similarity">
    <text evidence="10">Belongs to the MHC class I family.</text>
</comment>
<dbReference type="GO" id="GO:0002474">
    <property type="term" value="P:antigen processing and presentation of peptide antigen via MHC class I"/>
    <property type="evidence" value="ECO:0007669"/>
    <property type="project" value="UniProtKB-KW"/>
</dbReference>
<dbReference type="InterPro" id="IPR011162">
    <property type="entry name" value="MHC_I/II-like_Ag-recog"/>
</dbReference>
<evidence type="ECO:0000256" key="1">
    <source>
        <dbReference type="ARBA" id="ARBA00004479"/>
    </source>
</evidence>
<proteinExistence type="inferred from homology"/>
<evidence type="ECO:0000256" key="5">
    <source>
        <dbReference type="ARBA" id="ARBA00022859"/>
    </source>
</evidence>
<evidence type="ECO:0000256" key="9">
    <source>
        <dbReference type="ARBA" id="ARBA00023180"/>
    </source>
</evidence>
<keyword evidence="5" id="KW-0391">Immunity</keyword>
<comment type="subcellular location">
    <subcellularLocation>
        <location evidence="1">Membrane</location>
        <topology evidence="1">Single-pass type I membrane protein</topology>
    </subcellularLocation>
</comment>
<evidence type="ECO:0000256" key="6">
    <source>
        <dbReference type="ARBA" id="ARBA00022989"/>
    </source>
</evidence>
<keyword evidence="3" id="KW-0812">Transmembrane</keyword>
<protein>
    <recommendedName>
        <fullName evidence="11">MHC class I-like antigen recognition-like domain-containing protein</fullName>
    </recommendedName>
</protein>
<evidence type="ECO:0000259" key="11">
    <source>
        <dbReference type="Pfam" id="PF00129"/>
    </source>
</evidence>
<evidence type="ECO:0000256" key="8">
    <source>
        <dbReference type="ARBA" id="ARBA00023157"/>
    </source>
</evidence>
<dbReference type="Pfam" id="PF00129">
    <property type="entry name" value="MHC_I"/>
    <property type="match status" value="1"/>
</dbReference>
<dbReference type="InterPro" id="IPR011161">
    <property type="entry name" value="MHC_I-like_Ag-recog"/>
</dbReference>
<evidence type="ECO:0000313" key="13">
    <source>
        <dbReference type="Proteomes" id="UP000694401"/>
    </source>
</evidence>
<evidence type="ECO:0000256" key="3">
    <source>
        <dbReference type="ARBA" id="ARBA00022692"/>
    </source>
</evidence>
<evidence type="ECO:0000256" key="10">
    <source>
        <dbReference type="RuleBase" id="RU004439"/>
    </source>
</evidence>
<keyword evidence="7" id="KW-0472">Membrane</keyword>
<name>A0A8D2P0S5_ZOSLA</name>
<dbReference type="GO" id="GO:0005615">
    <property type="term" value="C:extracellular space"/>
    <property type="evidence" value="ECO:0007669"/>
    <property type="project" value="TreeGrafter"/>
</dbReference>
<organism evidence="12 13">
    <name type="scientific">Zosterops lateralis melanops</name>
    <dbReference type="NCBI Taxonomy" id="1220523"/>
    <lineage>
        <taxon>Eukaryota</taxon>
        <taxon>Metazoa</taxon>
        <taxon>Chordata</taxon>
        <taxon>Craniata</taxon>
        <taxon>Vertebrata</taxon>
        <taxon>Euteleostomi</taxon>
        <taxon>Archelosauria</taxon>
        <taxon>Archosauria</taxon>
        <taxon>Dinosauria</taxon>
        <taxon>Saurischia</taxon>
        <taxon>Theropoda</taxon>
        <taxon>Coelurosauria</taxon>
        <taxon>Aves</taxon>
        <taxon>Neognathae</taxon>
        <taxon>Neoaves</taxon>
        <taxon>Telluraves</taxon>
        <taxon>Australaves</taxon>
        <taxon>Passeriformes</taxon>
        <taxon>Sylvioidea</taxon>
        <taxon>Zosteropidae</taxon>
        <taxon>Zosterops</taxon>
    </lineage>
</organism>
<dbReference type="GO" id="GO:0006955">
    <property type="term" value="P:immune response"/>
    <property type="evidence" value="ECO:0007669"/>
    <property type="project" value="TreeGrafter"/>
</dbReference>
<reference evidence="12" key="2">
    <citation type="submission" date="2025-09" db="UniProtKB">
        <authorList>
            <consortium name="Ensembl"/>
        </authorList>
    </citation>
    <scope>IDENTIFICATION</scope>
</reference>
<keyword evidence="13" id="KW-1185">Reference proteome</keyword>
<keyword evidence="2" id="KW-0490">MHC I</keyword>
<evidence type="ECO:0000256" key="7">
    <source>
        <dbReference type="ARBA" id="ARBA00023136"/>
    </source>
</evidence>
<dbReference type="GO" id="GO:0042612">
    <property type="term" value="C:MHC class I protein complex"/>
    <property type="evidence" value="ECO:0007669"/>
    <property type="project" value="UniProtKB-KW"/>
</dbReference>
<keyword evidence="8" id="KW-1015">Disulfide bond</keyword>
<dbReference type="InterPro" id="IPR050208">
    <property type="entry name" value="MHC_class-I_related"/>
</dbReference>
<dbReference type="PANTHER" id="PTHR16675">
    <property type="entry name" value="MHC CLASS I-RELATED"/>
    <property type="match status" value="1"/>
</dbReference>
<dbReference type="AlphaFoldDB" id="A0A8D2P0S5"/>
<dbReference type="InterPro" id="IPR037055">
    <property type="entry name" value="MHC_I-like_Ag-recog_sf"/>
</dbReference>
<evidence type="ECO:0000313" key="12">
    <source>
        <dbReference type="Ensembl" id="ENSZLMP00000007181.1"/>
    </source>
</evidence>